<accession>A0A0F9B6P3</accession>
<protein>
    <submittedName>
        <fullName evidence="1">Uncharacterized protein</fullName>
    </submittedName>
</protein>
<proteinExistence type="predicted"/>
<sequence>MTFATDYQTILLAGTWTNYTETPNVKIIGISSKRQNLYRGVLLRSLPKEYLSTFASTIVGKNEVGEILLYERTQAKLDALEADVENIIPTSNDPAFMRDGDPIEDFGSPAQFQLSIIIERFK</sequence>
<gene>
    <name evidence="1" type="ORF">LCGC14_2487140</name>
</gene>
<dbReference type="AlphaFoldDB" id="A0A0F9B6P3"/>
<name>A0A0F9B6P3_9ZZZZ</name>
<comment type="caution">
    <text evidence="1">The sequence shown here is derived from an EMBL/GenBank/DDBJ whole genome shotgun (WGS) entry which is preliminary data.</text>
</comment>
<dbReference type="EMBL" id="LAZR01039323">
    <property type="protein sequence ID" value="KKL17280.1"/>
    <property type="molecule type" value="Genomic_DNA"/>
</dbReference>
<organism evidence="1">
    <name type="scientific">marine sediment metagenome</name>
    <dbReference type="NCBI Taxonomy" id="412755"/>
    <lineage>
        <taxon>unclassified sequences</taxon>
        <taxon>metagenomes</taxon>
        <taxon>ecological metagenomes</taxon>
    </lineage>
</organism>
<evidence type="ECO:0000313" key="1">
    <source>
        <dbReference type="EMBL" id="KKL17280.1"/>
    </source>
</evidence>
<reference evidence="1" key="1">
    <citation type="journal article" date="2015" name="Nature">
        <title>Complex archaea that bridge the gap between prokaryotes and eukaryotes.</title>
        <authorList>
            <person name="Spang A."/>
            <person name="Saw J.H."/>
            <person name="Jorgensen S.L."/>
            <person name="Zaremba-Niedzwiedzka K."/>
            <person name="Martijn J."/>
            <person name="Lind A.E."/>
            <person name="van Eijk R."/>
            <person name="Schleper C."/>
            <person name="Guy L."/>
            <person name="Ettema T.J."/>
        </authorList>
    </citation>
    <scope>NUCLEOTIDE SEQUENCE</scope>
</reference>